<dbReference type="GO" id="GO:0019303">
    <property type="term" value="P:D-ribose catabolic process"/>
    <property type="evidence" value="ECO:0007669"/>
    <property type="project" value="UniProtKB-UniRule"/>
</dbReference>
<evidence type="ECO:0000256" key="2">
    <source>
        <dbReference type="ARBA" id="ARBA00012035"/>
    </source>
</evidence>
<comment type="activity regulation">
    <text evidence="12">Activated by a monovalent cation that binds near, but not in, the active site. The most likely occupant of the site in vivo is potassium. Ion binding induces a conformational change that may alter substrate affinity.</text>
</comment>
<feature type="binding site" evidence="12">
    <location>
        <begin position="15"/>
        <end position="17"/>
    </location>
    <ligand>
        <name>substrate</name>
    </ligand>
</feature>
<protein>
    <recommendedName>
        <fullName evidence="3 12">Ribokinase</fullName>
        <shortName evidence="12">RK</shortName>
        <ecNumber evidence="2 12">2.7.1.15</ecNumber>
    </recommendedName>
</protein>
<dbReference type="InterPro" id="IPR011877">
    <property type="entry name" value="Ribokinase"/>
</dbReference>
<comment type="pathway">
    <text evidence="12">Carbohydrate metabolism; D-ribose degradation; D-ribose 5-phosphate from beta-D-ribopyranose: step 2/2.</text>
</comment>
<comment type="caution">
    <text evidence="14">The sequence shown here is derived from an EMBL/GenBank/DDBJ whole genome shotgun (WGS) entry which is preliminary data.</text>
</comment>
<dbReference type="PROSITE" id="PS00584">
    <property type="entry name" value="PFKB_KINASES_2"/>
    <property type="match status" value="1"/>
</dbReference>
<dbReference type="EC" id="2.7.1.15" evidence="2 12"/>
<dbReference type="GO" id="GO:0005634">
    <property type="term" value="C:nucleus"/>
    <property type="evidence" value="ECO:0007669"/>
    <property type="project" value="UniProtKB-SubCell"/>
</dbReference>
<comment type="caution">
    <text evidence="12">Lacks conserved residue(s) required for the propagation of feature annotation.</text>
</comment>
<dbReference type="STRING" id="46731.A0A3M6TJ98"/>
<comment type="similarity">
    <text evidence="1">Belongs to the carbohydrate kinase pfkB family.</text>
</comment>
<organism evidence="14 15">
    <name type="scientific">Pocillopora damicornis</name>
    <name type="common">Cauliflower coral</name>
    <name type="synonym">Millepora damicornis</name>
    <dbReference type="NCBI Taxonomy" id="46731"/>
    <lineage>
        <taxon>Eukaryota</taxon>
        <taxon>Metazoa</taxon>
        <taxon>Cnidaria</taxon>
        <taxon>Anthozoa</taxon>
        <taxon>Hexacorallia</taxon>
        <taxon>Scleractinia</taxon>
        <taxon>Astrocoeniina</taxon>
        <taxon>Pocilloporidae</taxon>
        <taxon>Pocillopora</taxon>
    </lineage>
</organism>
<dbReference type="InterPro" id="IPR002139">
    <property type="entry name" value="Ribo/fructo_kinase"/>
</dbReference>
<dbReference type="GO" id="GO:0005524">
    <property type="term" value="F:ATP binding"/>
    <property type="evidence" value="ECO:0007669"/>
    <property type="project" value="UniProtKB-UniRule"/>
</dbReference>
<dbReference type="InterPro" id="IPR002173">
    <property type="entry name" value="Carboh/pur_kinase_PfkB_CS"/>
</dbReference>
<dbReference type="OrthoDB" id="415590at2759"/>
<feature type="binding site" evidence="12">
    <location>
        <begin position="262"/>
        <end position="263"/>
    </location>
    <ligand>
        <name>ATP</name>
        <dbReference type="ChEBI" id="CHEBI:30616"/>
    </ligand>
</feature>
<dbReference type="PANTHER" id="PTHR10584">
    <property type="entry name" value="SUGAR KINASE"/>
    <property type="match status" value="1"/>
</dbReference>
<keyword evidence="4 12" id="KW-0808">Transferase</keyword>
<dbReference type="CDD" id="cd01174">
    <property type="entry name" value="ribokinase"/>
    <property type="match status" value="1"/>
</dbReference>
<evidence type="ECO:0000256" key="12">
    <source>
        <dbReference type="HAMAP-Rule" id="MF_03215"/>
    </source>
</evidence>
<keyword evidence="8 12" id="KW-0067">ATP-binding</keyword>
<comment type="subcellular location">
    <subcellularLocation>
        <location evidence="12">Cytoplasm</location>
    </subcellularLocation>
    <subcellularLocation>
        <location evidence="12">Nucleus</location>
    </subcellularLocation>
</comment>
<feature type="binding site" evidence="12">
    <location>
        <position position="295"/>
    </location>
    <ligand>
        <name>K(+)</name>
        <dbReference type="ChEBI" id="CHEBI:29103"/>
    </ligand>
</feature>
<sequence length="350" mass="38141">MVDEMFDVVVVGSCFVDLICYVPYFPKFKETVKGNKFQLDFGGKAANQCIMAQKLGAKTTMIAKIGNDQFGQDTMQNFTKFGVNVDFISVTDKAETGLTSIAVNNAGEPAFISMAGANRHLIVEDITAAETVIKSCPVMVCDKGIPLKIAAAALKYGKSLDCRTLFNPSPKLEFVPDDVYVNTDVLVLNKEEGESLTSIAACDFEGMKNIILELHKRGISHVVLTLGSEGAISSEMTLEHKIPLMIHTRASKVEAVDTTGAGDALTGALAFYLSCYPQLSFSEMVSRAVHIASITVTAHGVQSSYPTRDQIDDWLFDANSRKFKELGLELLHNEVIEDKDVEKCEQSSVL</sequence>
<keyword evidence="5 12" id="KW-0479">Metal-binding</keyword>
<dbReference type="Proteomes" id="UP000275408">
    <property type="component" value="Unassembled WGS sequence"/>
</dbReference>
<evidence type="ECO:0000256" key="11">
    <source>
        <dbReference type="ARBA" id="ARBA00023277"/>
    </source>
</evidence>
<dbReference type="HAMAP" id="MF_01987">
    <property type="entry name" value="Ribokinase"/>
    <property type="match status" value="1"/>
</dbReference>
<proteinExistence type="inferred from homology"/>
<feature type="binding site" evidence="12">
    <location>
        <position position="189"/>
    </location>
    <ligand>
        <name>ATP</name>
        <dbReference type="ChEBI" id="CHEBI:30616"/>
    </ligand>
</feature>
<comment type="function">
    <text evidence="12">Catalyzes the phosphorylation of ribose at O-5 in a reaction requiring ATP and magnesium. The resulting D-ribose-5-phosphate can then be used either for sythesis of nucleotides, histidine, and tryptophan, or as a component of the pentose phosphate pathway.</text>
</comment>
<comment type="similarity">
    <text evidence="12">Belongs to the carbohydrate kinase PfkB family. Ribokinase subfamily.</text>
</comment>
<evidence type="ECO:0000256" key="3">
    <source>
        <dbReference type="ARBA" id="ARBA00016943"/>
    </source>
</evidence>
<dbReference type="SUPFAM" id="SSF53613">
    <property type="entry name" value="Ribokinase-like"/>
    <property type="match status" value="1"/>
</dbReference>
<feature type="binding site" evidence="12">
    <location>
        <begin position="43"/>
        <end position="47"/>
    </location>
    <ligand>
        <name>substrate</name>
    </ligand>
</feature>
<evidence type="ECO:0000313" key="14">
    <source>
        <dbReference type="EMBL" id="RMX41416.1"/>
    </source>
</evidence>
<dbReference type="PANTHER" id="PTHR10584:SF166">
    <property type="entry name" value="RIBOKINASE"/>
    <property type="match status" value="1"/>
</dbReference>
<feature type="binding site" evidence="12">
    <location>
        <begin position="225"/>
        <end position="230"/>
    </location>
    <ligand>
        <name>ATP</name>
        <dbReference type="ChEBI" id="CHEBI:30616"/>
    </ligand>
</feature>
<dbReference type="EMBL" id="RCHS01003494">
    <property type="protein sequence ID" value="RMX41416.1"/>
    <property type="molecule type" value="Genomic_DNA"/>
</dbReference>
<evidence type="ECO:0000313" key="15">
    <source>
        <dbReference type="Proteomes" id="UP000275408"/>
    </source>
</evidence>
<dbReference type="GO" id="GO:0005829">
    <property type="term" value="C:cytosol"/>
    <property type="evidence" value="ECO:0007669"/>
    <property type="project" value="TreeGrafter"/>
</dbReference>
<comment type="catalytic activity">
    <reaction evidence="12">
        <text>D-ribose + ATP = D-ribose 5-phosphate + ADP + H(+)</text>
        <dbReference type="Rhea" id="RHEA:13697"/>
        <dbReference type="ChEBI" id="CHEBI:15378"/>
        <dbReference type="ChEBI" id="CHEBI:30616"/>
        <dbReference type="ChEBI" id="CHEBI:47013"/>
        <dbReference type="ChEBI" id="CHEBI:78346"/>
        <dbReference type="ChEBI" id="CHEBI:456216"/>
        <dbReference type="EC" id="2.7.1.15"/>
    </reaction>
</comment>
<evidence type="ECO:0000259" key="13">
    <source>
        <dbReference type="Pfam" id="PF00294"/>
    </source>
</evidence>
<evidence type="ECO:0000256" key="9">
    <source>
        <dbReference type="ARBA" id="ARBA00022842"/>
    </source>
</evidence>
<feature type="active site" description="Proton acceptor" evidence="12">
    <location>
        <position position="263"/>
    </location>
</feature>
<evidence type="ECO:0000256" key="8">
    <source>
        <dbReference type="ARBA" id="ARBA00022840"/>
    </source>
</evidence>
<dbReference type="OMA" id="TFCGYFA"/>
<dbReference type="GO" id="GO:0046872">
    <property type="term" value="F:metal ion binding"/>
    <property type="evidence" value="ECO:0007669"/>
    <property type="project" value="UniProtKB-KW"/>
</dbReference>
<feature type="binding site" evidence="12">
    <location>
        <position position="298"/>
    </location>
    <ligand>
        <name>K(+)</name>
        <dbReference type="ChEBI" id="CHEBI:29103"/>
    </ligand>
</feature>
<evidence type="ECO:0000256" key="1">
    <source>
        <dbReference type="ARBA" id="ARBA00005380"/>
    </source>
</evidence>
<evidence type="ECO:0000256" key="5">
    <source>
        <dbReference type="ARBA" id="ARBA00022723"/>
    </source>
</evidence>
<gene>
    <name evidence="14" type="ORF">pdam_00013506</name>
</gene>
<dbReference type="AlphaFoldDB" id="A0A3M6TJ98"/>
<evidence type="ECO:0000256" key="6">
    <source>
        <dbReference type="ARBA" id="ARBA00022741"/>
    </source>
</evidence>
<dbReference type="Gene3D" id="3.40.1190.20">
    <property type="match status" value="1"/>
</dbReference>
<dbReference type="GO" id="GO:0004747">
    <property type="term" value="F:ribokinase activity"/>
    <property type="evidence" value="ECO:0007669"/>
    <property type="project" value="UniProtKB-UniRule"/>
</dbReference>
<accession>A0A3M6TJ98</accession>
<keyword evidence="7 12" id="KW-0418">Kinase</keyword>
<keyword evidence="9 12" id="KW-0460">Magnesium</keyword>
<dbReference type="Pfam" id="PF00294">
    <property type="entry name" value="PfkB"/>
    <property type="match status" value="1"/>
</dbReference>
<feature type="binding site" evidence="12">
    <location>
        <position position="263"/>
    </location>
    <ligand>
        <name>substrate</name>
    </ligand>
</feature>
<name>A0A3M6TJ98_POCDA</name>
<comment type="subunit">
    <text evidence="12">Homodimer.</text>
</comment>
<dbReference type="UniPathway" id="UPA00916">
    <property type="reaction ID" value="UER00889"/>
</dbReference>
<feature type="binding site" evidence="12">
    <location>
        <position position="259"/>
    </location>
    <ligand>
        <name>K(+)</name>
        <dbReference type="ChEBI" id="CHEBI:29103"/>
    </ligand>
</feature>
<comment type="cofactor">
    <cofactor evidence="12">
        <name>Mg(2+)</name>
        <dbReference type="ChEBI" id="CHEBI:18420"/>
    </cofactor>
    <text evidence="12">Requires a divalent cation, most likely magnesium in vivo, as an electrophilic catalyst to aid phosphoryl group transfer. It is the chelate of the metal and the nucleotide that is the actual substrate.</text>
</comment>
<keyword evidence="12" id="KW-0963">Cytoplasm</keyword>
<reference evidence="14 15" key="1">
    <citation type="journal article" date="2018" name="Sci. Rep.">
        <title>Comparative analysis of the Pocillopora damicornis genome highlights role of immune system in coral evolution.</title>
        <authorList>
            <person name="Cunning R."/>
            <person name="Bay R.A."/>
            <person name="Gillette P."/>
            <person name="Baker A.C."/>
            <person name="Traylor-Knowles N."/>
        </authorList>
    </citation>
    <scope>NUCLEOTIDE SEQUENCE [LARGE SCALE GENOMIC DNA]</scope>
    <source>
        <strain evidence="14">RSMAS</strain>
        <tissue evidence="14">Whole animal</tissue>
    </source>
</reference>
<evidence type="ECO:0000256" key="4">
    <source>
        <dbReference type="ARBA" id="ARBA00022679"/>
    </source>
</evidence>
<dbReference type="InterPro" id="IPR029056">
    <property type="entry name" value="Ribokinase-like"/>
</dbReference>
<keyword evidence="12" id="KW-0539">Nucleus</keyword>
<dbReference type="PRINTS" id="PR00990">
    <property type="entry name" value="RIBOKINASE"/>
</dbReference>
<keyword evidence="6 12" id="KW-0547">Nucleotide-binding</keyword>
<dbReference type="InterPro" id="IPR011611">
    <property type="entry name" value="PfkB_dom"/>
</dbReference>
<feature type="binding site" evidence="12">
    <location>
        <position position="304"/>
    </location>
    <ligand>
        <name>K(+)</name>
        <dbReference type="ChEBI" id="CHEBI:29103"/>
    </ligand>
</feature>
<feature type="binding site" evidence="12">
    <location>
        <position position="300"/>
    </location>
    <ligand>
        <name>K(+)</name>
        <dbReference type="ChEBI" id="CHEBI:29103"/>
    </ligand>
</feature>
<keyword evidence="15" id="KW-1185">Reference proteome</keyword>
<evidence type="ECO:0000256" key="7">
    <source>
        <dbReference type="ARBA" id="ARBA00022777"/>
    </source>
</evidence>
<evidence type="ECO:0000256" key="10">
    <source>
        <dbReference type="ARBA" id="ARBA00022958"/>
    </source>
</evidence>
<feature type="domain" description="Carbohydrate kinase PfkB" evidence="13">
    <location>
        <begin position="6"/>
        <end position="308"/>
    </location>
</feature>
<keyword evidence="11 12" id="KW-0119">Carbohydrate metabolism</keyword>
<keyword evidence="10 12" id="KW-0630">Potassium</keyword>
<feature type="binding site" evidence="12">
    <location>
        <position position="257"/>
    </location>
    <ligand>
        <name>K(+)</name>
        <dbReference type="ChEBI" id="CHEBI:29103"/>
    </ligand>
</feature>